<gene>
    <name evidence="3" type="ORF">SAMN05421736_106162</name>
</gene>
<keyword evidence="2" id="KW-0472">Membrane</keyword>
<protein>
    <submittedName>
        <fullName evidence="3">Uncharacterized protein</fullName>
    </submittedName>
</protein>
<evidence type="ECO:0000256" key="1">
    <source>
        <dbReference type="SAM" id="MobiDB-lite"/>
    </source>
</evidence>
<feature type="region of interest" description="Disordered" evidence="1">
    <location>
        <begin position="37"/>
        <end position="78"/>
    </location>
</feature>
<sequence>MRKGKGAFAIFIGLSAILTVFPASIFGYEAEEENVSVGVAAHHEKESSTESTETGKNDYQEHLNHTGEHAEQPGYDTHIDTPENFYPYDLYVETPPNWYVLSVFFFINISFITYGAMAKKKRRNG</sequence>
<feature type="transmembrane region" description="Helical" evidence="2">
    <location>
        <begin position="98"/>
        <end position="117"/>
    </location>
</feature>
<dbReference type="STRING" id="1503961.SAMN05421736_106162"/>
<name>A0A1H3QGA7_9BACI</name>
<feature type="compositionally biased region" description="Basic and acidic residues" evidence="1">
    <location>
        <begin position="41"/>
        <end position="78"/>
    </location>
</feature>
<dbReference type="Proteomes" id="UP000198935">
    <property type="component" value="Unassembled WGS sequence"/>
</dbReference>
<dbReference type="EMBL" id="FNPI01000006">
    <property type="protein sequence ID" value="SDZ12313.1"/>
    <property type="molecule type" value="Genomic_DNA"/>
</dbReference>
<organism evidence="3 4">
    <name type="scientific">Evansella caseinilytica</name>
    <dbReference type="NCBI Taxonomy" id="1503961"/>
    <lineage>
        <taxon>Bacteria</taxon>
        <taxon>Bacillati</taxon>
        <taxon>Bacillota</taxon>
        <taxon>Bacilli</taxon>
        <taxon>Bacillales</taxon>
        <taxon>Bacillaceae</taxon>
        <taxon>Evansella</taxon>
    </lineage>
</organism>
<evidence type="ECO:0000313" key="4">
    <source>
        <dbReference type="Proteomes" id="UP000198935"/>
    </source>
</evidence>
<proteinExistence type="predicted"/>
<keyword evidence="2" id="KW-1133">Transmembrane helix</keyword>
<evidence type="ECO:0000256" key="2">
    <source>
        <dbReference type="SAM" id="Phobius"/>
    </source>
</evidence>
<reference evidence="4" key="1">
    <citation type="submission" date="2016-10" db="EMBL/GenBank/DDBJ databases">
        <authorList>
            <person name="Varghese N."/>
            <person name="Submissions S."/>
        </authorList>
    </citation>
    <scope>NUCLEOTIDE SEQUENCE [LARGE SCALE GENOMIC DNA]</scope>
    <source>
        <strain evidence="4">SP</strain>
    </source>
</reference>
<accession>A0A1H3QGA7</accession>
<dbReference type="AlphaFoldDB" id="A0A1H3QGA7"/>
<keyword evidence="2" id="KW-0812">Transmembrane</keyword>
<evidence type="ECO:0000313" key="3">
    <source>
        <dbReference type="EMBL" id="SDZ12313.1"/>
    </source>
</evidence>
<keyword evidence="4" id="KW-1185">Reference proteome</keyword>